<dbReference type="InterPro" id="IPR011598">
    <property type="entry name" value="bHLH_dom"/>
</dbReference>
<feature type="region of interest" description="Disordered" evidence="6">
    <location>
        <begin position="74"/>
        <end position="120"/>
    </location>
</feature>
<dbReference type="GO" id="GO:0000981">
    <property type="term" value="F:DNA-binding transcription factor activity, RNA polymerase II-specific"/>
    <property type="evidence" value="ECO:0007669"/>
    <property type="project" value="TreeGrafter"/>
</dbReference>
<dbReference type="SUPFAM" id="SSF47459">
    <property type="entry name" value="HLH, helix-loop-helix DNA-binding domain"/>
    <property type="match status" value="1"/>
</dbReference>
<evidence type="ECO:0000256" key="4">
    <source>
        <dbReference type="ARBA" id="ARBA00023163"/>
    </source>
</evidence>
<keyword evidence="9" id="KW-1185">Reference proteome</keyword>
<dbReference type="PROSITE" id="PS50888">
    <property type="entry name" value="BHLH"/>
    <property type="match status" value="1"/>
</dbReference>
<feature type="compositionally biased region" description="Basic and acidic residues" evidence="6">
    <location>
        <begin position="410"/>
        <end position="435"/>
    </location>
</feature>
<dbReference type="EMBL" id="JAVRRT010000001">
    <property type="protein sequence ID" value="KAK5175077.1"/>
    <property type="molecule type" value="Genomic_DNA"/>
</dbReference>
<evidence type="ECO:0000256" key="2">
    <source>
        <dbReference type="ARBA" id="ARBA00023015"/>
    </source>
</evidence>
<feature type="compositionally biased region" description="Gly residues" evidence="6">
    <location>
        <begin position="365"/>
        <end position="377"/>
    </location>
</feature>
<feature type="compositionally biased region" description="Polar residues" evidence="6">
    <location>
        <begin position="77"/>
        <end position="89"/>
    </location>
</feature>
<reference evidence="8 9" key="1">
    <citation type="submission" date="2023-08" db="EMBL/GenBank/DDBJ databases">
        <title>Black Yeasts Isolated from many extreme environments.</title>
        <authorList>
            <person name="Coleine C."/>
            <person name="Stajich J.E."/>
            <person name="Selbmann L."/>
        </authorList>
    </citation>
    <scope>NUCLEOTIDE SEQUENCE [LARGE SCALE GENOMIC DNA]</scope>
    <source>
        <strain evidence="8 9">CCFEE 5935</strain>
    </source>
</reference>
<evidence type="ECO:0000256" key="5">
    <source>
        <dbReference type="ARBA" id="ARBA00023242"/>
    </source>
</evidence>
<dbReference type="GO" id="GO:0000978">
    <property type="term" value="F:RNA polymerase II cis-regulatory region sequence-specific DNA binding"/>
    <property type="evidence" value="ECO:0007669"/>
    <property type="project" value="TreeGrafter"/>
</dbReference>
<feature type="compositionally biased region" description="Acidic residues" evidence="6">
    <location>
        <begin position="485"/>
        <end position="495"/>
    </location>
</feature>
<proteinExistence type="predicted"/>
<evidence type="ECO:0000313" key="9">
    <source>
        <dbReference type="Proteomes" id="UP001337655"/>
    </source>
</evidence>
<evidence type="ECO:0000256" key="3">
    <source>
        <dbReference type="ARBA" id="ARBA00023125"/>
    </source>
</evidence>
<comment type="subcellular location">
    <subcellularLocation>
        <location evidence="1">Nucleus</location>
    </subcellularLocation>
</comment>
<dbReference type="InterPro" id="IPR052207">
    <property type="entry name" value="Max-like/E-box_TFs"/>
</dbReference>
<evidence type="ECO:0000256" key="6">
    <source>
        <dbReference type="SAM" id="MobiDB-lite"/>
    </source>
</evidence>
<dbReference type="GeneID" id="89921565"/>
<dbReference type="PANTHER" id="PTHR15741">
    <property type="entry name" value="BASIC HELIX-LOOP-HELIX ZIP TRANSCRIPTION FACTOR"/>
    <property type="match status" value="1"/>
</dbReference>
<evidence type="ECO:0000259" key="7">
    <source>
        <dbReference type="PROSITE" id="PS50888"/>
    </source>
</evidence>
<comment type="caution">
    <text evidence="8">The sequence shown here is derived from an EMBL/GenBank/DDBJ whole genome shotgun (WGS) entry which is preliminary data.</text>
</comment>
<dbReference type="SMART" id="SM00353">
    <property type="entry name" value="HLH"/>
    <property type="match status" value="1"/>
</dbReference>
<evidence type="ECO:0000256" key="1">
    <source>
        <dbReference type="ARBA" id="ARBA00004123"/>
    </source>
</evidence>
<gene>
    <name evidence="8" type="ORF">LTR77_000214</name>
</gene>
<name>A0AAV9PQI9_9PEZI</name>
<feature type="compositionally biased region" description="Acidic residues" evidence="6">
    <location>
        <begin position="389"/>
        <end position="403"/>
    </location>
</feature>
<keyword evidence="3" id="KW-0238">DNA-binding</keyword>
<feature type="compositionally biased region" description="Acidic residues" evidence="6">
    <location>
        <begin position="593"/>
        <end position="651"/>
    </location>
</feature>
<dbReference type="RefSeq" id="XP_064663715.1">
    <property type="nucleotide sequence ID" value="XM_064797481.1"/>
</dbReference>
<keyword evidence="4" id="KW-0804">Transcription</keyword>
<dbReference type="GO" id="GO:0046983">
    <property type="term" value="F:protein dimerization activity"/>
    <property type="evidence" value="ECO:0007669"/>
    <property type="project" value="InterPro"/>
</dbReference>
<dbReference type="Pfam" id="PF00010">
    <property type="entry name" value="HLH"/>
    <property type="match status" value="1"/>
</dbReference>
<feature type="region of interest" description="Disordered" evidence="6">
    <location>
        <begin position="591"/>
        <end position="659"/>
    </location>
</feature>
<dbReference type="GO" id="GO:0005634">
    <property type="term" value="C:nucleus"/>
    <property type="evidence" value="ECO:0007669"/>
    <property type="project" value="UniProtKB-SubCell"/>
</dbReference>
<protein>
    <recommendedName>
        <fullName evidence="7">BHLH domain-containing protein</fullName>
    </recommendedName>
</protein>
<feature type="compositionally biased region" description="Low complexity" evidence="6">
    <location>
        <begin position="106"/>
        <end position="120"/>
    </location>
</feature>
<feature type="region of interest" description="Disordered" evidence="6">
    <location>
        <begin position="355"/>
        <end position="527"/>
    </location>
</feature>
<dbReference type="Gene3D" id="4.10.280.10">
    <property type="entry name" value="Helix-loop-helix DNA-binding domain"/>
    <property type="match status" value="1"/>
</dbReference>
<feature type="compositionally biased region" description="Basic and acidic residues" evidence="6">
    <location>
        <begin position="515"/>
        <end position="527"/>
    </location>
</feature>
<keyword evidence="5" id="KW-0539">Nucleus</keyword>
<organism evidence="8 9">
    <name type="scientific">Saxophila tyrrhenica</name>
    <dbReference type="NCBI Taxonomy" id="1690608"/>
    <lineage>
        <taxon>Eukaryota</taxon>
        <taxon>Fungi</taxon>
        <taxon>Dikarya</taxon>
        <taxon>Ascomycota</taxon>
        <taxon>Pezizomycotina</taxon>
        <taxon>Dothideomycetes</taxon>
        <taxon>Dothideomycetidae</taxon>
        <taxon>Mycosphaerellales</taxon>
        <taxon>Extremaceae</taxon>
        <taxon>Saxophila</taxon>
    </lineage>
</organism>
<accession>A0AAV9PQI9</accession>
<dbReference type="AlphaFoldDB" id="A0AAV9PQI9"/>
<dbReference type="Proteomes" id="UP001337655">
    <property type="component" value="Unassembled WGS sequence"/>
</dbReference>
<dbReference type="PANTHER" id="PTHR15741:SF27">
    <property type="entry name" value="TRANSCRIPTION FACTOR AP-4"/>
    <property type="match status" value="1"/>
</dbReference>
<dbReference type="InterPro" id="IPR036638">
    <property type="entry name" value="HLH_DNA-bd_sf"/>
</dbReference>
<sequence>MASYVAESRPGPFGYVGPWNNEDTFMSMGDTVSQPSVLNPGETDQINGFFSNPDAASVNMQNYGLRWPIETKEDSNFDNTASSGRNHQAASAPALNLDGADDSTYSSHSNQQDHNSHVSNTATATATATTGNGVNSGSEEERAASGLYQLSAHGRQDESHGPSSNVIQNLPPAASWGAITLSPPHFNHYTSAQRAFSGMHDHNSQWPPPGQPSSRVLNGEAIHGQSYSGQPVNPGWWSQQYSMTGQNMGMGRVNGSNPQYFPNAQNMGGSQFARANGQGNGASHLNFGSDTTFGASQYPAPAGFNSSQQVKASNLNQVPFLAQVANNTQMHRAFPDNRGHINNLEEAYRNNPYINPPARPSSTGMGMGGLPTFGNGYGSSSRQPAPPTTEDDDDDYVDDDDELGLQCAVEKAKNRSLGLDDPKPDPKKYKRRIGDDIPNDQARHGSVKRKGSNFEKAEVLITPTKGMSGSKRRRSSNVAPAKYDDDNEPSDDDDLSTSQKRTAYRESLNRTSLTQEDKRRNHIHSEKMRRDLIKVQYEELDQMVPDLKKGRSGMSRADVLHTVADFIIALLAGNDKMEEIVAALEAVQRAAEGADEDAEEDDDEVDDEDGGEDDGEDDDEDEGGNEGGGDDDEDDGGGDDDDGDDGADDGADSGGRPGG</sequence>
<feature type="domain" description="BHLH" evidence="7">
    <location>
        <begin position="517"/>
        <end position="570"/>
    </location>
</feature>
<evidence type="ECO:0000313" key="8">
    <source>
        <dbReference type="EMBL" id="KAK5175077.1"/>
    </source>
</evidence>
<keyword evidence="2" id="KW-0805">Transcription regulation</keyword>